<dbReference type="GO" id="GO:0005829">
    <property type="term" value="C:cytosol"/>
    <property type="evidence" value="ECO:0007669"/>
    <property type="project" value="TreeGrafter"/>
</dbReference>
<dbReference type="EMBL" id="AM902716">
    <property type="protein sequence ID" value="CAP42946.1"/>
    <property type="molecule type" value="Genomic_DNA"/>
</dbReference>
<dbReference type="InterPro" id="IPR001387">
    <property type="entry name" value="Cro/C1-type_HTH"/>
</dbReference>
<dbReference type="CDD" id="cd00093">
    <property type="entry name" value="HTH_XRE"/>
    <property type="match status" value="1"/>
</dbReference>
<dbReference type="PANTHER" id="PTHR46797:SF1">
    <property type="entry name" value="METHYLPHOSPHONATE SYNTHASE"/>
    <property type="match status" value="1"/>
</dbReference>
<dbReference type="Pfam" id="PF07883">
    <property type="entry name" value="Cupin_2"/>
    <property type="match status" value="1"/>
</dbReference>
<name>A9IPH3_BORPD</name>
<organism evidence="3 4">
    <name type="scientific">Bordetella petrii (strain ATCC BAA-461 / DSM 12804 / CCUG 43448 / CIP 107267 / Se-1111R)</name>
    <dbReference type="NCBI Taxonomy" id="340100"/>
    <lineage>
        <taxon>Bacteria</taxon>
        <taxon>Pseudomonadati</taxon>
        <taxon>Pseudomonadota</taxon>
        <taxon>Betaproteobacteria</taxon>
        <taxon>Burkholderiales</taxon>
        <taxon>Alcaligenaceae</taxon>
        <taxon>Bordetella</taxon>
    </lineage>
</organism>
<dbReference type="PANTHER" id="PTHR46797">
    <property type="entry name" value="HTH-TYPE TRANSCRIPTIONAL REGULATOR"/>
    <property type="match status" value="1"/>
</dbReference>
<dbReference type="GO" id="GO:0003700">
    <property type="term" value="F:DNA-binding transcription factor activity"/>
    <property type="evidence" value="ECO:0007669"/>
    <property type="project" value="TreeGrafter"/>
</dbReference>
<dbReference type="KEGG" id="bpt:Bpet2604"/>
<evidence type="ECO:0000256" key="1">
    <source>
        <dbReference type="ARBA" id="ARBA00023125"/>
    </source>
</evidence>
<dbReference type="Pfam" id="PF13560">
    <property type="entry name" value="HTH_31"/>
    <property type="match status" value="1"/>
</dbReference>
<dbReference type="SUPFAM" id="SSF51182">
    <property type="entry name" value="RmlC-like cupins"/>
    <property type="match status" value="1"/>
</dbReference>
<dbReference type="InterPro" id="IPR010982">
    <property type="entry name" value="Lambda_DNA-bd_dom_sf"/>
</dbReference>
<dbReference type="Gene3D" id="2.60.120.10">
    <property type="entry name" value="Jelly Rolls"/>
    <property type="match status" value="1"/>
</dbReference>
<accession>A9IPH3</accession>
<feature type="domain" description="HTH cro/C1-type" evidence="2">
    <location>
        <begin position="1"/>
        <end position="55"/>
    </location>
</feature>
<dbReference type="eggNOG" id="COG0662">
    <property type="taxonomic scope" value="Bacteria"/>
</dbReference>
<gene>
    <name evidence="3" type="ordered locus">Bpet2604</name>
</gene>
<keyword evidence="4" id="KW-1185">Reference proteome</keyword>
<evidence type="ECO:0000259" key="2">
    <source>
        <dbReference type="PROSITE" id="PS50943"/>
    </source>
</evidence>
<sequence length="175" mass="18996">MRATRRRRKLTLAQLSAQTGLDKGFLSRLERGEKFASVGSLHTVAVALGTTLSALLGETDPQDEIHIVRADQRHRIASSATDPGEHAYEAITMGGTSSGLSVMVVQVGTHGERTIAHHGGDELIFVLEGRVRVHFGEHTVLLERDDSVRFPGYLPHSLQAEGRKTARALIIIASD</sequence>
<keyword evidence="1" id="KW-0238">DNA-binding</keyword>
<evidence type="ECO:0000313" key="3">
    <source>
        <dbReference type="EMBL" id="CAP42946.1"/>
    </source>
</evidence>
<dbReference type="AlphaFoldDB" id="A9IPH3"/>
<dbReference type="InterPro" id="IPR014710">
    <property type="entry name" value="RmlC-like_jellyroll"/>
</dbReference>
<dbReference type="STRING" id="94624.Bpet2604"/>
<reference evidence="3 4" key="1">
    <citation type="journal article" date="2008" name="BMC Genomics">
        <title>The missing link: Bordetella petrii is endowed with both the metabolic versatility of environmental bacteria and virulence traits of pathogenic Bordetellae.</title>
        <authorList>
            <person name="Gross R."/>
            <person name="Guzman C.A."/>
            <person name="Sebaihia M."/>
            <person name="Martins Dos Santos V.A."/>
            <person name="Pieper D.H."/>
            <person name="Koebnik R."/>
            <person name="Lechner M."/>
            <person name="Bartels D."/>
            <person name="Buhrmester J."/>
            <person name="Choudhuri J.V."/>
            <person name="Ebensen T."/>
            <person name="Gaigalat L."/>
            <person name="Herrmann S."/>
            <person name="Khachane A.N."/>
            <person name="Larisch C."/>
            <person name="Link S."/>
            <person name="Linke B."/>
            <person name="Meyer F."/>
            <person name="Mormann S."/>
            <person name="Nakunst D."/>
            <person name="Rueckert C."/>
            <person name="Schneiker-Bekel S."/>
            <person name="Schulze K."/>
            <person name="Vorhoelter F.J."/>
            <person name="Yevsa T."/>
            <person name="Engle J.T."/>
            <person name="Goldman W.E."/>
            <person name="Puehler A."/>
            <person name="Goebel U.B."/>
            <person name="Goesmann A."/>
            <person name="Bloecker H."/>
            <person name="Kaiser O."/>
            <person name="Martinez-Arias R."/>
        </authorList>
    </citation>
    <scope>NUCLEOTIDE SEQUENCE [LARGE SCALE GENOMIC DNA]</scope>
    <source>
        <strain evidence="4">ATCC BAA-461 / DSM 12804 / CCUG 43448 / CIP 107267 / Se-1111R</strain>
    </source>
</reference>
<dbReference type="InterPro" id="IPR050807">
    <property type="entry name" value="TransReg_Diox_bact_type"/>
</dbReference>
<dbReference type="InterPro" id="IPR011051">
    <property type="entry name" value="RmlC_Cupin_sf"/>
</dbReference>
<dbReference type="CDD" id="cd02209">
    <property type="entry name" value="cupin_XRE_C"/>
    <property type="match status" value="1"/>
</dbReference>
<dbReference type="SUPFAM" id="SSF47413">
    <property type="entry name" value="lambda repressor-like DNA-binding domains"/>
    <property type="match status" value="1"/>
</dbReference>
<dbReference type="eggNOG" id="COG1396">
    <property type="taxonomic scope" value="Bacteria"/>
</dbReference>
<dbReference type="InterPro" id="IPR013096">
    <property type="entry name" value="Cupin_2"/>
</dbReference>
<dbReference type="GO" id="GO:0003677">
    <property type="term" value="F:DNA binding"/>
    <property type="evidence" value="ECO:0007669"/>
    <property type="project" value="UniProtKB-KW"/>
</dbReference>
<dbReference type="SMART" id="SM00530">
    <property type="entry name" value="HTH_XRE"/>
    <property type="match status" value="1"/>
</dbReference>
<protein>
    <submittedName>
        <fullName evidence="3">Predicted transcriptional regulator</fullName>
    </submittedName>
</protein>
<dbReference type="PROSITE" id="PS50943">
    <property type="entry name" value="HTH_CROC1"/>
    <property type="match status" value="1"/>
</dbReference>
<proteinExistence type="predicted"/>
<dbReference type="Proteomes" id="UP000001225">
    <property type="component" value="Chromosome"/>
</dbReference>
<evidence type="ECO:0000313" key="4">
    <source>
        <dbReference type="Proteomes" id="UP000001225"/>
    </source>
</evidence>
<dbReference type="Gene3D" id="1.10.260.40">
    <property type="entry name" value="lambda repressor-like DNA-binding domains"/>
    <property type="match status" value="1"/>
</dbReference>